<protein>
    <recommendedName>
        <fullName evidence="7">EamA domain-containing protein</fullName>
    </recommendedName>
</protein>
<dbReference type="InterPro" id="IPR037185">
    <property type="entry name" value="EmrE-like"/>
</dbReference>
<organism evidence="8 9">
    <name type="scientific">Planktothrix agardhii CCAP 1459/11A</name>
    <dbReference type="NCBI Taxonomy" id="282420"/>
    <lineage>
        <taxon>Bacteria</taxon>
        <taxon>Bacillati</taxon>
        <taxon>Cyanobacteriota</taxon>
        <taxon>Cyanophyceae</taxon>
        <taxon>Oscillatoriophycideae</taxon>
        <taxon>Oscillatoriales</taxon>
        <taxon>Microcoleaceae</taxon>
        <taxon>Planktothrix</taxon>
    </lineage>
</organism>
<evidence type="ECO:0000313" key="8">
    <source>
        <dbReference type="EMBL" id="GCL34865.2"/>
    </source>
</evidence>
<dbReference type="PANTHER" id="PTHR32322:SF2">
    <property type="entry name" value="EAMA DOMAIN-CONTAINING PROTEIN"/>
    <property type="match status" value="1"/>
</dbReference>
<dbReference type="EMBL" id="BJCD01000026">
    <property type="protein sequence ID" value="GCL34865.2"/>
    <property type="molecule type" value="Genomic_DNA"/>
</dbReference>
<reference evidence="9" key="1">
    <citation type="submission" date="2019-02" db="EMBL/GenBank/DDBJ databases">
        <title>Draft genome sequence of Planktothrix agardhii NIES-905.</title>
        <authorList>
            <person name="Yamaguchi H."/>
            <person name="Suzuki S."/>
            <person name="Kawachi M."/>
        </authorList>
    </citation>
    <scope>NUCLEOTIDE SEQUENCE [LARGE SCALE GENOMIC DNA]</scope>
    <source>
        <strain evidence="9">CCAP 1459/11A</strain>
    </source>
</reference>
<evidence type="ECO:0000256" key="6">
    <source>
        <dbReference type="SAM" id="Phobius"/>
    </source>
</evidence>
<dbReference type="InterPro" id="IPR050638">
    <property type="entry name" value="AA-Vitamin_Transporters"/>
</dbReference>
<dbReference type="Pfam" id="PF00892">
    <property type="entry name" value="EamA"/>
    <property type="match status" value="2"/>
</dbReference>
<evidence type="ECO:0000256" key="3">
    <source>
        <dbReference type="ARBA" id="ARBA00022692"/>
    </source>
</evidence>
<dbReference type="AlphaFoldDB" id="A0A479ZQX3"/>
<evidence type="ECO:0000256" key="5">
    <source>
        <dbReference type="ARBA" id="ARBA00023136"/>
    </source>
</evidence>
<evidence type="ECO:0000256" key="1">
    <source>
        <dbReference type="ARBA" id="ARBA00004141"/>
    </source>
</evidence>
<name>A0A479ZQX3_PLAAG</name>
<dbReference type="RefSeq" id="WP_141293012.1">
    <property type="nucleotide sequence ID" value="NZ_BJCD01000026.1"/>
</dbReference>
<accession>A0A479ZQX3</accession>
<feature type="transmembrane region" description="Helical" evidence="6">
    <location>
        <begin position="51"/>
        <end position="74"/>
    </location>
</feature>
<evidence type="ECO:0000259" key="7">
    <source>
        <dbReference type="Pfam" id="PF00892"/>
    </source>
</evidence>
<gene>
    <name evidence="8" type="ORF">PA905_18440</name>
</gene>
<comment type="caution">
    <text evidence="8">The sequence shown here is derived from an EMBL/GenBank/DDBJ whole genome shotgun (WGS) entry which is preliminary data.</text>
</comment>
<feature type="domain" description="EamA" evidence="7">
    <location>
        <begin position="44"/>
        <end position="161"/>
    </location>
</feature>
<evidence type="ECO:0000313" key="9">
    <source>
        <dbReference type="Proteomes" id="UP000299794"/>
    </source>
</evidence>
<feature type="domain" description="EamA" evidence="7">
    <location>
        <begin position="180"/>
        <end position="315"/>
    </location>
</feature>
<evidence type="ECO:0000256" key="2">
    <source>
        <dbReference type="ARBA" id="ARBA00007362"/>
    </source>
</evidence>
<dbReference type="Proteomes" id="UP000299794">
    <property type="component" value="Unassembled WGS sequence"/>
</dbReference>
<evidence type="ECO:0000256" key="4">
    <source>
        <dbReference type="ARBA" id="ARBA00022989"/>
    </source>
</evidence>
<feature type="transmembrane region" description="Helical" evidence="6">
    <location>
        <begin position="243"/>
        <end position="263"/>
    </location>
</feature>
<keyword evidence="4 6" id="KW-1133">Transmembrane helix</keyword>
<comment type="similarity">
    <text evidence="2">Belongs to the EamA transporter family.</text>
</comment>
<dbReference type="InterPro" id="IPR000620">
    <property type="entry name" value="EamA_dom"/>
</dbReference>
<dbReference type="GO" id="GO:0016020">
    <property type="term" value="C:membrane"/>
    <property type="evidence" value="ECO:0007669"/>
    <property type="project" value="UniProtKB-SubCell"/>
</dbReference>
<keyword evidence="3 6" id="KW-0812">Transmembrane</keyword>
<proteinExistence type="inferred from homology"/>
<keyword evidence="5 6" id="KW-0472">Membrane</keyword>
<feature type="transmembrane region" description="Helical" evidence="6">
    <location>
        <begin position="300"/>
        <end position="322"/>
    </location>
</feature>
<feature type="transmembrane region" description="Helical" evidence="6">
    <location>
        <begin position="145"/>
        <end position="163"/>
    </location>
</feature>
<sequence>MKVANKVHKFFMRVPSPMYLGIAVLIFAASNSLTRKIVEIGQAHAVNGRNPISLCNVLFVGNICALGLMTLIFYKDWKPNILKTLTRKDWISLTITGILSGAIAPALIFSAIEQTNITNIVLIGRIEPILTLILGVLLLGSRVEFWAIAGSLISFFGVIVTAFLGSSGQMMTMAGFQIGTGEFLVAIAAIIGSISTVVGKLQLQSIPLGIFTIYRNILGTVIFFLVANLLYGPTHFAEVLSPFLWQWMIVYAAVIVVTGQLCWLAGLKNATSTELNLASLLNPIAAIIMAYFILGETPTLAQYLGGSLLFLGVILGLVGNLYQAKRNRELVNPSPREAMETALGFRGV</sequence>
<feature type="transmembrane region" description="Helical" evidence="6">
    <location>
        <begin position="213"/>
        <end position="231"/>
    </location>
</feature>
<dbReference type="PANTHER" id="PTHR32322">
    <property type="entry name" value="INNER MEMBRANE TRANSPORTER"/>
    <property type="match status" value="1"/>
</dbReference>
<feature type="transmembrane region" description="Helical" evidence="6">
    <location>
        <begin position="183"/>
        <end position="201"/>
    </location>
</feature>
<feature type="transmembrane region" description="Helical" evidence="6">
    <location>
        <begin position="90"/>
        <end position="111"/>
    </location>
</feature>
<comment type="subcellular location">
    <subcellularLocation>
        <location evidence="1">Membrane</location>
        <topology evidence="1">Multi-pass membrane protein</topology>
    </subcellularLocation>
</comment>
<dbReference type="SUPFAM" id="SSF103481">
    <property type="entry name" value="Multidrug resistance efflux transporter EmrE"/>
    <property type="match status" value="2"/>
</dbReference>
<feature type="transmembrane region" description="Helical" evidence="6">
    <location>
        <begin position="275"/>
        <end position="294"/>
    </location>
</feature>